<protein>
    <submittedName>
        <fullName evidence="1">Uncharacterized protein</fullName>
    </submittedName>
</protein>
<organism evidence="1 2">
    <name type="scientific">Naganishia friedmannii</name>
    <dbReference type="NCBI Taxonomy" id="89922"/>
    <lineage>
        <taxon>Eukaryota</taxon>
        <taxon>Fungi</taxon>
        <taxon>Dikarya</taxon>
        <taxon>Basidiomycota</taxon>
        <taxon>Agaricomycotina</taxon>
        <taxon>Tremellomycetes</taxon>
        <taxon>Filobasidiales</taxon>
        <taxon>Filobasidiaceae</taxon>
        <taxon>Naganishia</taxon>
    </lineage>
</organism>
<dbReference type="EMBL" id="JASBWT010000025">
    <property type="protein sequence ID" value="KAJ9094503.1"/>
    <property type="molecule type" value="Genomic_DNA"/>
</dbReference>
<evidence type="ECO:0000313" key="1">
    <source>
        <dbReference type="EMBL" id="KAJ9094503.1"/>
    </source>
</evidence>
<accession>A0ACC2V5Y2</accession>
<reference evidence="1" key="1">
    <citation type="submission" date="2023-04" db="EMBL/GenBank/DDBJ databases">
        <title>Draft Genome sequencing of Naganishia species isolated from polar environments using Oxford Nanopore Technology.</title>
        <authorList>
            <person name="Leo P."/>
            <person name="Venkateswaran K."/>
        </authorList>
    </citation>
    <scope>NUCLEOTIDE SEQUENCE</scope>
    <source>
        <strain evidence="1">MNA-CCFEE 5423</strain>
    </source>
</reference>
<keyword evidence="2" id="KW-1185">Reference proteome</keyword>
<dbReference type="Proteomes" id="UP001227268">
    <property type="component" value="Unassembled WGS sequence"/>
</dbReference>
<proteinExistence type="predicted"/>
<comment type="caution">
    <text evidence="1">The sequence shown here is derived from an EMBL/GenBank/DDBJ whole genome shotgun (WGS) entry which is preliminary data.</text>
</comment>
<sequence length="370" mass="41113">MHSPPPTSSPLTPLPDEDNLEEAVSSSDSGYICPDSEPDRVFERKRLDHLIGQIDAFDDWMFSGDRHGKPVFQPLPPSSPPSAPQQISCPYHRGVGGTPPQHYQQTLATWSPAQPWEEDEGDHEYDPVEVNGYGEPLSSDYPQSYPDDLFGPHEPYAHAVPVALSPSVEGKRGFLSTPVFPQTSNPNPGETTPQRKPRLSAKDVSSPSLSDKASSEHLYNARQDPPSVSYETSVSDDSVMDATYMFLPSPPRLLGPYHPEAYGTFVNWEEAERGNRDETGSREATPGEEDRRCSVPLPMIRSFEEAQRPPDYTARLQHTHDSETDDHSGDTTVMEPPHCMCRAESLSADDSESCPRPKCFWEMFQEIGGE</sequence>
<name>A0ACC2V5Y2_9TREE</name>
<evidence type="ECO:0000313" key="2">
    <source>
        <dbReference type="Proteomes" id="UP001227268"/>
    </source>
</evidence>
<gene>
    <name evidence="1" type="ORF">QFC21_006043</name>
</gene>